<proteinExistence type="predicted"/>
<protein>
    <submittedName>
        <fullName evidence="2">Uncharacterized protein</fullName>
    </submittedName>
</protein>
<accession>A0A6J5MPK2</accession>
<gene>
    <name evidence="2" type="ORF">UFOVP513_27</name>
</gene>
<sequence length="51" mass="5842">MNTYQERSPEEQRKADKGEARGGANEAMMPPNPITRKPMRPMTKPSRKGRK</sequence>
<dbReference type="EMBL" id="LR796476">
    <property type="protein sequence ID" value="CAB4147333.1"/>
    <property type="molecule type" value="Genomic_DNA"/>
</dbReference>
<feature type="compositionally biased region" description="Basic and acidic residues" evidence="1">
    <location>
        <begin position="7"/>
        <end position="20"/>
    </location>
</feature>
<evidence type="ECO:0000256" key="1">
    <source>
        <dbReference type="SAM" id="MobiDB-lite"/>
    </source>
</evidence>
<organism evidence="2">
    <name type="scientific">uncultured Caudovirales phage</name>
    <dbReference type="NCBI Taxonomy" id="2100421"/>
    <lineage>
        <taxon>Viruses</taxon>
        <taxon>Duplodnaviria</taxon>
        <taxon>Heunggongvirae</taxon>
        <taxon>Uroviricota</taxon>
        <taxon>Caudoviricetes</taxon>
        <taxon>Peduoviridae</taxon>
        <taxon>Maltschvirus</taxon>
        <taxon>Maltschvirus maltsch</taxon>
    </lineage>
</organism>
<name>A0A6J5MPK2_9CAUD</name>
<reference evidence="2" key="1">
    <citation type="submission" date="2020-04" db="EMBL/GenBank/DDBJ databases">
        <authorList>
            <person name="Chiriac C."/>
            <person name="Salcher M."/>
            <person name="Ghai R."/>
            <person name="Kavagutti S V."/>
        </authorList>
    </citation>
    <scope>NUCLEOTIDE SEQUENCE</scope>
</reference>
<evidence type="ECO:0000313" key="2">
    <source>
        <dbReference type="EMBL" id="CAB4147333.1"/>
    </source>
</evidence>
<feature type="region of interest" description="Disordered" evidence="1">
    <location>
        <begin position="1"/>
        <end position="51"/>
    </location>
</feature>